<protein>
    <recommendedName>
        <fullName evidence="3">ERF family protein</fullName>
    </recommendedName>
</protein>
<dbReference type="Pfam" id="PF04404">
    <property type="entry name" value="ERF"/>
    <property type="match status" value="1"/>
</dbReference>
<dbReference type="AlphaFoldDB" id="A0A0F9D6J4"/>
<proteinExistence type="predicted"/>
<dbReference type="InterPro" id="IPR007499">
    <property type="entry name" value="ERF_bacteria_virus"/>
</dbReference>
<evidence type="ECO:0000256" key="1">
    <source>
        <dbReference type="SAM" id="MobiDB-lite"/>
    </source>
</evidence>
<evidence type="ECO:0000313" key="2">
    <source>
        <dbReference type="EMBL" id="KKL57348.1"/>
    </source>
</evidence>
<reference evidence="2" key="1">
    <citation type="journal article" date="2015" name="Nature">
        <title>Complex archaea that bridge the gap between prokaryotes and eukaryotes.</title>
        <authorList>
            <person name="Spang A."/>
            <person name="Saw J.H."/>
            <person name="Jorgensen S.L."/>
            <person name="Zaremba-Niedzwiedzka K."/>
            <person name="Martijn J."/>
            <person name="Lind A.E."/>
            <person name="van Eijk R."/>
            <person name="Schleper C."/>
            <person name="Guy L."/>
            <person name="Ettema T.J."/>
        </authorList>
    </citation>
    <scope>NUCLEOTIDE SEQUENCE</scope>
</reference>
<organism evidence="2">
    <name type="scientific">marine sediment metagenome</name>
    <dbReference type="NCBI Taxonomy" id="412755"/>
    <lineage>
        <taxon>unclassified sequences</taxon>
        <taxon>metagenomes</taxon>
        <taxon>ecological metagenomes</taxon>
    </lineage>
</organism>
<evidence type="ECO:0008006" key="3">
    <source>
        <dbReference type="Google" id="ProtNLM"/>
    </source>
</evidence>
<name>A0A0F9D6J4_9ZZZZ</name>
<feature type="compositionally biased region" description="Polar residues" evidence="1">
    <location>
        <begin position="26"/>
        <end position="36"/>
    </location>
</feature>
<accession>A0A0F9D6J4</accession>
<comment type="caution">
    <text evidence="2">The sequence shown here is derived from an EMBL/GenBank/DDBJ whole genome shotgun (WGS) entry which is preliminary data.</text>
</comment>
<gene>
    <name evidence="2" type="ORF">LCGC14_2236300</name>
</gene>
<dbReference type="EMBL" id="LAZR01030196">
    <property type="protein sequence ID" value="KKL57348.1"/>
    <property type="molecule type" value="Genomic_DNA"/>
</dbReference>
<sequence length="307" mass="33351">MTEPISDKTASAAGIPSPGPVDASNAVGSSSPTNDPANWGGGQRPPMPPAVAKAVSSVMGGVTKLKKSEHNNHGNYDFASVDDFLEAIRPLCAKAGLIISQDEESQELKQTTKADGKPATWLKMTFSYTLIHSSGETWGHRPTRTVMVNAGMGAQAFGAAQSYGLKQFMRSLFQVATGEPDLDADNADEIDRRHPSREQQEDRMAERVVKHTLRKDIATLAGAKVFALIDQFGEEVYQTENVDDYAERLSALLEKMPNLDELKQLWDNNKEQVKSLPDSRAADVTALYEGRSSEMAEELPQTALEAG</sequence>
<feature type="region of interest" description="Disordered" evidence="1">
    <location>
        <begin position="1"/>
        <end position="50"/>
    </location>
</feature>